<comment type="caution">
    <text evidence="2">The sequence shown here is derived from an EMBL/GenBank/DDBJ whole genome shotgun (WGS) entry which is preliminary data.</text>
</comment>
<gene>
    <name evidence="2" type="ORF">NWE73_07715</name>
</gene>
<protein>
    <recommendedName>
        <fullName evidence="4">ABM domain-containing protein</fullName>
    </recommendedName>
</protein>
<sequence length="116" mass="12696">MYAAIRRYKFDKKNAQELDKKIHDIFVPLIEKAPGFISYYWLDTGHGEGASVSVFVDKAGADESTRIAADFVKNNLGSLKLSTPEITEGKIEAHSESAPAMLKGKDKAASTRPSAH</sequence>
<reference evidence="2" key="1">
    <citation type="submission" date="2022-08" db="EMBL/GenBank/DDBJ databases">
        <title>Novel Bdellovibrio Species Isolated from Svalbard: Designation Bdellovibrio svalbardensis.</title>
        <authorList>
            <person name="Mitchell R.J."/>
            <person name="Choi S.Y."/>
        </authorList>
    </citation>
    <scope>NUCLEOTIDE SEQUENCE</scope>
    <source>
        <strain evidence="2">PAP01</strain>
    </source>
</reference>
<organism evidence="2 3">
    <name type="scientific">Bdellovibrio svalbardensis</name>
    <dbReference type="NCBI Taxonomy" id="2972972"/>
    <lineage>
        <taxon>Bacteria</taxon>
        <taxon>Pseudomonadati</taxon>
        <taxon>Bdellovibrionota</taxon>
        <taxon>Bdellovibrionia</taxon>
        <taxon>Bdellovibrionales</taxon>
        <taxon>Pseudobdellovibrionaceae</taxon>
        <taxon>Bdellovibrio</taxon>
    </lineage>
</organism>
<dbReference type="EMBL" id="JANRMI010000002">
    <property type="protein sequence ID" value="MDG0816246.1"/>
    <property type="molecule type" value="Genomic_DNA"/>
</dbReference>
<evidence type="ECO:0000313" key="2">
    <source>
        <dbReference type="EMBL" id="MDG0816246.1"/>
    </source>
</evidence>
<feature type="region of interest" description="Disordered" evidence="1">
    <location>
        <begin position="91"/>
        <end position="116"/>
    </location>
</feature>
<evidence type="ECO:0000313" key="3">
    <source>
        <dbReference type="Proteomes" id="UP001152321"/>
    </source>
</evidence>
<accession>A0ABT6DHG6</accession>
<name>A0ABT6DHG6_9BACT</name>
<keyword evidence="3" id="KW-1185">Reference proteome</keyword>
<evidence type="ECO:0000256" key="1">
    <source>
        <dbReference type="SAM" id="MobiDB-lite"/>
    </source>
</evidence>
<evidence type="ECO:0008006" key="4">
    <source>
        <dbReference type="Google" id="ProtNLM"/>
    </source>
</evidence>
<dbReference type="RefSeq" id="WP_277577723.1">
    <property type="nucleotide sequence ID" value="NZ_JANRMI010000002.1"/>
</dbReference>
<dbReference type="Proteomes" id="UP001152321">
    <property type="component" value="Unassembled WGS sequence"/>
</dbReference>
<proteinExistence type="predicted"/>